<gene>
    <name evidence="6" type="primary">PFK</name>
    <name evidence="6" type="ORF">TSPGSL018_25321</name>
    <name evidence="7" type="ORF">TSPGSL018_3853</name>
</gene>
<dbReference type="GO" id="GO:0003872">
    <property type="term" value="F:6-phosphofructokinase activity"/>
    <property type="evidence" value="ECO:0007669"/>
    <property type="project" value="InterPro"/>
</dbReference>
<sequence length="180" mass="19555">MGRQSGFIAMSASLASGVVDVCLIPEVPFKIEKLAAHLQDIIHEKGHAVICVAEGAGQELMQEFSDQTDASGNPILQDIGVYLKTQLKERLDEPDVKYIDPTYMIRAIPTTSQDRIYCKALGQSAVHGAFAGYTDITVGMVNTHMAILPIPTIIMAPKVVNVKGSSYNRLRSALRQPDLS</sequence>
<dbReference type="Gene3D" id="3.40.50.460">
    <property type="entry name" value="Phosphofructokinase domain"/>
    <property type="match status" value="1"/>
</dbReference>
<dbReference type="PANTHER" id="PTHR45770">
    <property type="entry name" value="ATP-DEPENDENT 6-PHOSPHOFRUCTOKINASE 1"/>
    <property type="match status" value="1"/>
</dbReference>
<dbReference type="SUPFAM" id="SSF53784">
    <property type="entry name" value="Phosphofructokinase"/>
    <property type="match status" value="1"/>
</dbReference>
<evidence type="ECO:0000256" key="4">
    <source>
        <dbReference type="ARBA" id="ARBA00022842"/>
    </source>
</evidence>
<evidence type="ECO:0000256" key="1">
    <source>
        <dbReference type="ARBA" id="ARBA00022679"/>
    </source>
</evidence>
<dbReference type="EMBL" id="GBEZ01001766">
    <property type="protein sequence ID" value="JAC83237.1"/>
    <property type="molecule type" value="Transcribed_RNA"/>
</dbReference>
<dbReference type="AlphaFoldDB" id="A0A061RRW2"/>
<dbReference type="UniPathway" id="UPA00109">
    <property type="reaction ID" value="UER00182"/>
</dbReference>
<organism evidence="6">
    <name type="scientific">Tetraselmis sp. GSL018</name>
    <dbReference type="NCBI Taxonomy" id="582737"/>
    <lineage>
        <taxon>Eukaryota</taxon>
        <taxon>Viridiplantae</taxon>
        <taxon>Chlorophyta</taxon>
        <taxon>core chlorophytes</taxon>
        <taxon>Chlorodendrophyceae</taxon>
        <taxon>Chlorodendrales</taxon>
        <taxon>Chlorodendraceae</taxon>
        <taxon>Tetraselmis</taxon>
    </lineage>
</organism>
<dbReference type="EMBL" id="GBEZ01011079">
    <property type="protein sequence ID" value="JAC74673.1"/>
    <property type="molecule type" value="Transcribed_RNA"/>
</dbReference>
<dbReference type="InterPro" id="IPR050929">
    <property type="entry name" value="PFKA"/>
</dbReference>
<evidence type="ECO:0000313" key="7">
    <source>
        <dbReference type="EMBL" id="JAC83237.1"/>
    </source>
</evidence>
<evidence type="ECO:0000259" key="5">
    <source>
        <dbReference type="Pfam" id="PF00365"/>
    </source>
</evidence>
<evidence type="ECO:0000313" key="6">
    <source>
        <dbReference type="EMBL" id="JAC74673.1"/>
    </source>
</evidence>
<dbReference type="InterPro" id="IPR000023">
    <property type="entry name" value="Phosphofructokinase_dom"/>
</dbReference>
<proteinExistence type="predicted"/>
<reference evidence="6" key="1">
    <citation type="submission" date="2014-05" db="EMBL/GenBank/DDBJ databases">
        <title>The transcriptome of the halophilic microalga Tetraselmis sp. GSL018 isolated from the Great Salt Lake, Utah.</title>
        <authorList>
            <person name="Jinkerson R.E."/>
            <person name="D'Adamo S."/>
            <person name="Posewitz M.C."/>
        </authorList>
    </citation>
    <scope>NUCLEOTIDE SEQUENCE</scope>
    <source>
        <strain evidence="6">GSL018</strain>
    </source>
</reference>
<protein>
    <submittedName>
        <fullName evidence="6">6-phosphofructokinase</fullName>
    </submittedName>
</protein>
<feature type="domain" description="Phosphofructokinase" evidence="5">
    <location>
        <begin position="1"/>
        <end position="127"/>
    </location>
</feature>
<dbReference type="InterPro" id="IPR035966">
    <property type="entry name" value="PKF_sf"/>
</dbReference>
<accession>A0A061RRW2</accession>
<keyword evidence="1" id="KW-0808">Transferase</keyword>
<evidence type="ECO:0000256" key="3">
    <source>
        <dbReference type="ARBA" id="ARBA00022777"/>
    </source>
</evidence>
<keyword evidence="2" id="KW-0479">Metal-binding</keyword>
<dbReference type="Pfam" id="PF00365">
    <property type="entry name" value="PFK"/>
    <property type="match status" value="1"/>
</dbReference>
<keyword evidence="4" id="KW-0460">Magnesium</keyword>
<name>A0A061RRW2_9CHLO</name>
<dbReference type="GO" id="GO:0046872">
    <property type="term" value="F:metal ion binding"/>
    <property type="evidence" value="ECO:0007669"/>
    <property type="project" value="UniProtKB-KW"/>
</dbReference>
<keyword evidence="3 6" id="KW-0418">Kinase</keyword>
<evidence type="ECO:0000256" key="2">
    <source>
        <dbReference type="ARBA" id="ARBA00022723"/>
    </source>
</evidence>